<reference evidence="7 8" key="1">
    <citation type="journal article" date="2008" name="Nature">
        <title>The genome of the model beetle and pest Tribolium castaneum.</title>
        <authorList>
            <consortium name="Tribolium Genome Sequencing Consortium"/>
            <person name="Richards S."/>
            <person name="Gibbs R.A."/>
            <person name="Weinstock G.M."/>
            <person name="Brown S.J."/>
            <person name="Denell R."/>
            <person name="Beeman R.W."/>
            <person name="Gibbs R."/>
            <person name="Beeman R.W."/>
            <person name="Brown S.J."/>
            <person name="Bucher G."/>
            <person name="Friedrich M."/>
            <person name="Grimmelikhuijzen C.J."/>
            <person name="Klingler M."/>
            <person name="Lorenzen M."/>
            <person name="Richards S."/>
            <person name="Roth S."/>
            <person name="Schroder R."/>
            <person name="Tautz D."/>
            <person name="Zdobnov E.M."/>
            <person name="Muzny D."/>
            <person name="Gibbs R.A."/>
            <person name="Weinstock G.M."/>
            <person name="Attaway T."/>
            <person name="Bell S."/>
            <person name="Buhay C.J."/>
            <person name="Chandrabose M.N."/>
            <person name="Chavez D."/>
            <person name="Clerk-Blankenburg K.P."/>
            <person name="Cree A."/>
            <person name="Dao M."/>
            <person name="Davis C."/>
            <person name="Chacko J."/>
            <person name="Dinh H."/>
            <person name="Dugan-Rocha S."/>
            <person name="Fowler G."/>
            <person name="Garner T.T."/>
            <person name="Garnes J."/>
            <person name="Gnirke A."/>
            <person name="Hawes A."/>
            <person name="Hernandez J."/>
            <person name="Hines S."/>
            <person name="Holder M."/>
            <person name="Hume J."/>
            <person name="Jhangiani S.N."/>
            <person name="Joshi V."/>
            <person name="Khan Z.M."/>
            <person name="Jackson L."/>
            <person name="Kovar C."/>
            <person name="Kowis A."/>
            <person name="Lee S."/>
            <person name="Lewis L.R."/>
            <person name="Margolis J."/>
            <person name="Morgan M."/>
            <person name="Nazareth L.V."/>
            <person name="Nguyen N."/>
            <person name="Okwuonu G."/>
            <person name="Parker D."/>
            <person name="Richards S."/>
            <person name="Ruiz S.J."/>
            <person name="Santibanez J."/>
            <person name="Savard J."/>
            <person name="Scherer S.E."/>
            <person name="Schneider B."/>
            <person name="Sodergren E."/>
            <person name="Tautz D."/>
            <person name="Vattahil S."/>
            <person name="Villasana D."/>
            <person name="White C.S."/>
            <person name="Wright R."/>
            <person name="Park Y."/>
            <person name="Beeman R.W."/>
            <person name="Lord J."/>
            <person name="Oppert B."/>
            <person name="Lorenzen M."/>
            <person name="Brown S."/>
            <person name="Wang L."/>
            <person name="Savard J."/>
            <person name="Tautz D."/>
            <person name="Richards S."/>
            <person name="Weinstock G."/>
            <person name="Gibbs R.A."/>
            <person name="Liu Y."/>
            <person name="Worley K."/>
            <person name="Weinstock G."/>
            <person name="Elsik C.G."/>
            <person name="Reese J.T."/>
            <person name="Elhaik E."/>
            <person name="Landan G."/>
            <person name="Graur D."/>
            <person name="Arensburger P."/>
            <person name="Atkinson P."/>
            <person name="Beeman R.W."/>
            <person name="Beidler J."/>
            <person name="Brown S.J."/>
            <person name="Demuth J.P."/>
            <person name="Drury D.W."/>
            <person name="Du Y.Z."/>
            <person name="Fujiwara H."/>
            <person name="Lorenzen M."/>
            <person name="Maselli V."/>
            <person name="Osanai M."/>
            <person name="Park Y."/>
            <person name="Robertson H.M."/>
            <person name="Tu Z."/>
            <person name="Wang J.J."/>
            <person name="Wang S."/>
            <person name="Richards S."/>
            <person name="Song H."/>
            <person name="Zhang L."/>
            <person name="Sodergren E."/>
            <person name="Werner D."/>
            <person name="Stanke M."/>
            <person name="Morgenstern B."/>
            <person name="Solovyev V."/>
            <person name="Kosarev P."/>
            <person name="Brown G."/>
            <person name="Chen H.C."/>
            <person name="Ermolaeva O."/>
            <person name="Hlavina W."/>
            <person name="Kapustin Y."/>
            <person name="Kiryutin B."/>
            <person name="Kitts P."/>
            <person name="Maglott D."/>
            <person name="Pruitt K."/>
            <person name="Sapojnikov V."/>
            <person name="Souvorov A."/>
            <person name="Mackey A.J."/>
            <person name="Waterhouse R.M."/>
            <person name="Wyder S."/>
            <person name="Zdobnov E.M."/>
            <person name="Zdobnov E.M."/>
            <person name="Wyder S."/>
            <person name="Kriventseva E.V."/>
            <person name="Kadowaki T."/>
            <person name="Bork P."/>
            <person name="Aranda M."/>
            <person name="Bao R."/>
            <person name="Beermann A."/>
            <person name="Berns N."/>
            <person name="Bolognesi R."/>
            <person name="Bonneton F."/>
            <person name="Bopp D."/>
            <person name="Brown S.J."/>
            <person name="Bucher G."/>
            <person name="Butts T."/>
            <person name="Chaumot A."/>
            <person name="Denell R.E."/>
            <person name="Ferrier D.E."/>
            <person name="Friedrich M."/>
            <person name="Gordon C.M."/>
            <person name="Jindra M."/>
            <person name="Klingler M."/>
            <person name="Lan Q."/>
            <person name="Lattorff H.M."/>
            <person name="Laudet V."/>
            <person name="von Levetsow C."/>
            <person name="Liu Z."/>
            <person name="Lutz R."/>
            <person name="Lynch J.A."/>
            <person name="da Fonseca R.N."/>
            <person name="Posnien N."/>
            <person name="Reuter R."/>
            <person name="Roth S."/>
            <person name="Savard J."/>
            <person name="Schinko J.B."/>
            <person name="Schmitt C."/>
            <person name="Schoppmeier M."/>
            <person name="Schroder R."/>
            <person name="Shippy T.D."/>
            <person name="Simonnet F."/>
            <person name="Marques-Souza H."/>
            <person name="Tautz D."/>
            <person name="Tomoyasu Y."/>
            <person name="Trauner J."/>
            <person name="Van der Zee M."/>
            <person name="Vervoort M."/>
            <person name="Wittkopp N."/>
            <person name="Wimmer E.A."/>
            <person name="Yang X."/>
            <person name="Jones A.K."/>
            <person name="Sattelle D.B."/>
            <person name="Ebert P.R."/>
            <person name="Nelson D."/>
            <person name="Scott J.G."/>
            <person name="Beeman R.W."/>
            <person name="Muthukrishnan S."/>
            <person name="Kramer K.J."/>
            <person name="Arakane Y."/>
            <person name="Beeman R.W."/>
            <person name="Zhu Q."/>
            <person name="Hogenkamp D."/>
            <person name="Dixit R."/>
            <person name="Oppert B."/>
            <person name="Jiang H."/>
            <person name="Zou Z."/>
            <person name="Marshall J."/>
            <person name="Elpidina E."/>
            <person name="Vinokurov K."/>
            <person name="Oppert C."/>
            <person name="Zou Z."/>
            <person name="Evans J."/>
            <person name="Lu Z."/>
            <person name="Zhao P."/>
            <person name="Sumathipala N."/>
            <person name="Altincicek B."/>
            <person name="Vilcinskas A."/>
            <person name="Williams M."/>
            <person name="Hultmark D."/>
            <person name="Hetru C."/>
            <person name="Jiang H."/>
            <person name="Grimmelikhuijzen C.J."/>
            <person name="Hauser F."/>
            <person name="Cazzamali G."/>
            <person name="Williamson M."/>
            <person name="Park Y."/>
            <person name="Li B."/>
            <person name="Tanaka Y."/>
            <person name="Predel R."/>
            <person name="Neupert S."/>
            <person name="Schachtner J."/>
            <person name="Verleyen P."/>
            <person name="Raible F."/>
            <person name="Bork P."/>
            <person name="Friedrich M."/>
            <person name="Walden K.K."/>
            <person name="Robertson H.M."/>
            <person name="Angeli S."/>
            <person name="Foret S."/>
            <person name="Bucher G."/>
            <person name="Schuetz S."/>
            <person name="Maleszka R."/>
            <person name="Wimmer E.A."/>
            <person name="Beeman R.W."/>
            <person name="Lorenzen M."/>
            <person name="Tomoyasu Y."/>
            <person name="Miller S.C."/>
            <person name="Grossmann D."/>
            <person name="Bucher G."/>
        </authorList>
    </citation>
    <scope>NUCLEOTIDE SEQUENCE [LARGE SCALE GENOMIC DNA]</scope>
    <source>
        <strain evidence="7 8">Georgia GA2</strain>
    </source>
</reference>
<gene>
    <name evidence="7" type="primary">AUGUSTUS-3.0.2_11530</name>
    <name evidence="7" type="ORF">TcasGA2_TC011530</name>
</gene>
<feature type="domain" description="Pop1 N-terminal" evidence="4">
    <location>
        <begin position="110"/>
        <end position="176"/>
    </location>
</feature>
<dbReference type="OrthoDB" id="442863at2759"/>
<evidence type="ECO:0000256" key="3">
    <source>
        <dbReference type="ARBA" id="ARBA00023242"/>
    </source>
</evidence>
<comment type="subcellular location">
    <subcellularLocation>
        <location evidence="1">Nucleus</location>
    </subcellularLocation>
</comment>
<dbReference type="EMBL" id="KQ971319">
    <property type="protein sequence ID" value="EFA11371.2"/>
    <property type="molecule type" value="Genomic_DNA"/>
</dbReference>
<dbReference type="PANTHER" id="PTHR22731:SF3">
    <property type="entry name" value="RIBONUCLEASES P_MRP PROTEIN SUBUNIT POP1"/>
    <property type="match status" value="1"/>
</dbReference>
<keyword evidence="2" id="KW-0819">tRNA processing</keyword>
<protein>
    <submittedName>
        <fullName evidence="7">Uncharacterized protein C05D11.9-like Protein</fullName>
    </submittedName>
</protein>
<dbReference type="eggNOG" id="KOG3322">
    <property type="taxonomic scope" value="Eukaryota"/>
</dbReference>
<dbReference type="SUPFAM" id="SSF103025">
    <property type="entry name" value="Folate-binding domain"/>
    <property type="match status" value="1"/>
</dbReference>
<feature type="domain" description="Pop1 N-terminal" evidence="4">
    <location>
        <begin position="27"/>
        <end position="108"/>
    </location>
</feature>
<feature type="domain" description="POPLD" evidence="5">
    <location>
        <begin position="443"/>
        <end position="532"/>
    </location>
</feature>
<keyword evidence="8" id="KW-1185">Reference proteome</keyword>
<evidence type="ECO:0000256" key="2">
    <source>
        <dbReference type="ARBA" id="ARBA00022694"/>
    </source>
</evidence>
<feature type="domain" description="POP1 C-terminal" evidence="6">
    <location>
        <begin position="577"/>
        <end position="738"/>
    </location>
</feature>
<organism evidence="7 8">
    <name type="scientific">Tribolium castaneum</name>
    <name type="common">Red flour beetle</name>
    <dbReference type="NCBI Taxonomy" id="7070"/>
    <lineage>
        <taxon>Eukaryota</taxon>
        <taxon>Metazoa</taxon>
        <taxon>Ecdysozoa</taxon>
        <taxon>Arthropoda</taxon>
        <taxon>Hexapoda</taxon>
        <taxon>Insecta</taxon>
        <taxon>Pterygota</taxon>
        <taxon>Neoptera</taxon>
        <taxon>Endopterygota</taxon>
        <taxon>Coleoptera</taxon>
        <taxon>Polyphaga</taxon>
        <taxon>Cucujiformia</taxon>
        <taxon>Tenebrionidae</taxon>
        <taxon>Tenebrionidae incertae sedis</taxon>
        <taxon>Tribolium</taxon>
    </lineage>
</organism>
<dbReference type="InterPro" id="IPR009723">
    <property type="entry name" value="Pop1_N"/>
</dbReference>
<dbReference type="GO" id="GO:0000172">
    <property type="term" value="C:ribonuclease MRP complex"/>
    <property type="evidence" value="ECO:0000318"/>
    <property type="project" value="GO_Central"/>
</dbReference>
<dbReference type="STRING" id="7070.D6W6B6"/>
<evidence type="ECO:0000259" key="4">
    <source>
        <dbReference type="Pfam" id="PF06978"/>
    </source>
</evidence>
<proteinExistence type="predicted"/>
<dbReference type="PANTHER" id="PTHR22731">
    <property type="entry name" value="RIBONUCLEASES P/MRP PROTEIN SUBUNIT POP1"/>
    <property type="match status" value="1"/>
</dbReference>
<dbReference type="OMA" id="RRTMSHN"/>
<dbReference type="InterPro" id="IPR012590">
    <property type="entry name" value="POPLD_dom"/>
</dbReference>
<dbReference type="FunCoup" id="D6W6B6">
    <property type="interactions" value="1093"/>
</dbReference>
<evidence type="ECO:0000256" key="1">
    <source>
        <dbReference type="ARBA" id="ARBA00004123"/>
    </source>
</evidence>
<reference evidence="7 8" key="2">
    <citation type="journal article" date="2010" name="Nucleic Acids Res.">
        <title>BeetleBase in 2010: revisions to provide comprehensive genomic information for Tribolium castaneum.</title>
        <authorList>
            <person name="Kim H.S."/>
            <person name="Murphy T."/>
            <person name="Xia J."/>
            <person name="Caragea D."/>
            <person name="Park Y."/>
            <person name="Beeman R.W."/>
            <person name="Lorenzen M.D."/>
            <person name="Butcher S."/>
            <person name="Manak J.R."/>
            <person name="Brown S.J."/>
        </authorList>
    </citation>
    <scope>GENOME REANNOTATION</scope>
    <source>
        <strain evidence="7 8">Georgia GA2</strain>
    </source>
</reference>
<dbReference type="Pfam" id="PF08170">
    <property type="entry name" value="POPLD"/>
    <property type="match status" value="1"/>
</dbReference>
<evidence type="ECO:0000313" key="7">
    <source>
        <dbReference type="EMBL" id="EFA11371.2"/>
    </source>
</evidence>
<dbReference type="InterPro" id="IPR039182">
    <property type="entry name" value="Pop1"/>
</dbReference>
<evidence type="ECO:0000313" key="8">
    <source>
        <dbReference type="Proteomes" id="UP000007266"/>
    </source>
</evidence>
<dbReference type="AlphaFoldDB" id="D6W6B6"/>
<dbReference type="InParanoid" id="D6W6B6"/>
<dbReference type="GO" id="GO:0005655">
    <property type="term" value="C:nucleolar ribonuclease P complex"/>
    <property type="evidence" value="ECO:0000318"/>
    <property type="project" value="GO_Central"/>
</dbReference>
<evidence type="ECO:0000259" key="5">
    <source>
        <dbReference type="Pfam" id="PF08170"/>
    </source>
</evidence>
<dbReference type="Proteomes" id="UP000007266">
    <property type="component" value="Linkage group 3"/>
</dbReference>
<dbReference type="GO" id="GO:0001682">
    <property type="term" value="P:tRNA 5'-leader removal"/>
    <property type="evidence" value="ECO:0007669"/>
    <property type="project" value="InterPro"/>
</dbReference>
<dbReference type="KEGG" id="tca:657766"/>
<dbReference type="Pfam" id="PF06978">
    <property type="entry name" value="POP1_N"/>
    <property type="match status" value="2"/>
</dbReference>
<sequence length="739" mass="84974">MIDEEAQYDALLGGSEELPSNISLSKFVACRSQEIQIMKNSLLTQTGSKLAFQTLPKHMRRRAMSHNVKRLPRRLRQIHLNQMKKSGMPTQQKRPSRKYRRKPRNLLEEYTKRANKKYKWLQTHIWHAKRFHMVEKWGYKLPYHACDKAFRACYRAMTQHCLLQDISYYSCVEIHGDKSEIIEKIKLLCKPGEGLSIGAKAFSEGNREGEICLYDSFQKAIGNVMFQWQPSIDEKCKLWLWVHAAFYSTTKNTLVECFKNCQIEINELRLELSRFRLSGPLSNPVLQDALALIDIYDIKLVPESPLKKYIDWPENKAVIINQCEFWKKLASVASLHEVSPHIVLPLIVKDPRLNLPKKRIKSVLTFGKLEFDQIPVNISANPLWDKTIRTYSNENKVSDSKIVDLQSGLLVPGSDLKGTIGHIPIILIQRPGNKTQNVGLGSGWDVILPTAWAKPFWIAFVMRGARVGGLRESDSMLYEMGKSQLLHPDTDAGFEEELRHSNQHRVTFFQKPPNKRINYSKFKIASPLLCNWRLLLKDWNSGFTGEFSVLRDKKQLHSINAFLNSKTHPVPQCPQNCLIPVRLECEKRGSLAEYAIICVPKCKSDLSEVLLEPNCEDVNKEKRKELRRAHQSLLKKLRKKRKLKSELASDDHSEILRSYTEKMRALWLPEPTTIRHSCSREVVGFVSKGGFSFSIGKSAGTGYITSDCLSELVDFRNKVLLRNTNSRQYKTANLSVIVE</sequence>
<dbReference type="HOGENOM" id="CLU_007205_1_0_1"/>
<dbReference type="GO" id="GO:0008033">
    <property type="term" value="P:tRNA processing"/>
    <property type="evidence" value="ECO:0000318"/>
    <property type="project" value="GO_Central"/>
</dbReference>
<dbReference type="InterPro" id="IPR055079">
    <property type="entry name" value="POP1_C"/>
</dbReference>
<evidence type="ECO:0000259" key="6">
    <source>
        <dbReference type="Pfam" id="PF22770"/>
    </source>
</evidence>
<name>D6W6B6_TRICA</name>
<accession>D6W6B6</accession>
<keyword evidence="3" id="KW-0539">Nucleus</keyword>
<dbReference type="Pfam" id="PF22770">
    <property type="entry name" value="POP1_C"/>
    <property type="match status" value="1"/>
</dbReference>